<proteinExistence type="predicted"/>
<evidence type="ECO:0000313" key="3">
    <source>
        <dbReference type="EMBL" id="ORC86551.1"/>
    </source>
</evidence>
<comment type="caution">
    <text evidence="3">The sequence shown here is derived from an EMBL/GenBank/DDBJ whole genome shotgun (WGS) entry which is preliminary data.</text>
</comment>
<gene>
    <name evidence="3" type="ORF">TM35_000271410</name>
</gene>
<evidence type="ECO:0000256" key="1">
    <source>
        <dbReference type="SAM" id="MobiDB-lite"/>
    </source>
</evidence>
<name>A0A1X0NPM3_9TRYP</name>
<feature type="region of interest" description="Disordered" evidence="1">
    <location>
        <begin position="1"/>
        <end position="50"/>
    </location>
</feature>
<keyword evidence="2" id="KW-0812">Transmembrane</keyword>
<organism evidence="3 4">
    <name type="scientific">Trypanosoma theileri</name>
    <dbReference type="NCBI Taxonomy" id="67003"/>
    <lineage>
        <taxon>Eukaryota</taxon>
        <taxon>Discoba</taxon>
        <taxon>Euglenozoa</taxon>
        <taxon>Kinetoplastea</taxon>
        <taxon>Metakinetoplastina</taxon>
        <taxon>Trypanosomatida</taxon>
        <taxon>Trypanosomatidae</taxon>
        <taxon>Trypanosoma</taxon>
    </lineage>
</organism>
<dbReference type="Proteomes" id="UP000192257">
    <property type="component" value="Unassembled WGS sequence"/>
</dbReference>
<dbReference type="VEuPathDB" id="TriTrypDB:TM35_000271410"/>
<dbReference type="AlphaFoldDB" id="A0A1X0NPM3"/>
<dbReference type="RefSeq" id="XP_028880617.1">
    <property type="nucleotide sequence ID" value="XM_029028034.1"/>
</dbReference>
<feature type="transmembrane region" description="Helical" evidence="2">
    <location>
        <begin position="96"/>
        <end position="118"/>
    </location>
</feature>
<keyword evidence="2" id="KW-1133">Transmembrane helix</keyword>
<accession>A0A1X0NPM3</accession>
<protein>
    <submittedName>
        <fullName evidence="3">Uncharacterized protein</fullName>
    </submittedName>
</protein>
<dbReference type="EMBL" id="NBCO01000027">
    <property type="protein sequence ID" value="ORC86551.1"/>
    <property type="molecule type" value="Genomic_DNA"/>
</dbReference>
<evidence type="ECO:0000313" key="4">
    <source>
        <dbReference type="Proteomes" id="UP000192257"/>
    </source>
</evidence>
<keyword evidence="4" id="KW-1185">Reference proteome</keyword>
<reference evidence="3 4" key="1">
    <citation type="submission" date="2017-03" db="EMBL/GenBank/DDBJ databases">
        <title>An alternative strategy for trypanosome survival in the mammalian bloodstream revealed through genome and transcriptome analysis of the ubiquitous bovine parasite Trypanosoma (Megatrypanum) theileri.</title>
        <authorList>
            <person name="Kelly S."/>
            <person name="Ivens A."/>
            <person name="Mott A."/>
            <person name="O'Neill E."/>
            <person name="Emms D."/>
            <person name="Macleod O."/>
            <person name="Voorheis P."/>
            <person name="Matthews J."/>
            <person name="Matthews K."/>
            <person name="Carrington M."/>
        </authorList>
    </citation>
    <scope>NUCLEOTIDE SEQUENCE [LARGE SCALE GENOMIC DNA]</scope>
    <source>
        <strain evidence="3">Edinburgh</strain>
    </source>
</reference>
<evidence type="ECO:0000256" key="2">
    <source>
        <dbReference type="SAM" id="Phobius"/>
    </source>
</evidence>
<dbReference type="GeneID" id="39987814"/>
<keyword evidence="2" id="KW-0472">Membrane</keyword>
<sequence length="119" mass="12751">MTFEGETAPTGCDGGGRNKRGNPAGDGKNKNNNHNKESSGTATGPPPPRRRLFVRAVFFFRAAVGRGRGSFLTPGPRRGRRKGPGSLAAVTLTSRFWMVFARAAGGQLTGFLCFFFLLC</sequence>